<dbReference type="GO" id="GO:0009055">
    <property type="term" value="F:electron transfer activity"/>
    <property type="evidence" value="ECO:0007669"/>
    <property type="project" value="InterPro"/>
</dbReference>
<evidence type="ECO:0000256" key="6">
    <source>
        <dbReference type="SAM" id="SignalP"/>
    </source>
</evidence>
<dbReference type="PROSITE" id="PS51007">
    <property type="entry name" value="CYTC"/>
    <property type="match status" value="1"/>
</dbReference>
<dbReference type="Pfam" id="PF07635">
    <property type="entry name" value="PSCyt1"/>
    <property type="match status" value="1"/>
</dbReference>
<feature type="region of interest" description="Disordered" evidence="5">
    <location>
        <begin position="122"/>
        <end position="141"/>
    </location>
</feature>
<dbReference type="InterPro" id="IPR036909">
    <property type="entry name" value="Cyt_c-like_dom_sf"/>
</dbReference>
<dbReference type="InterPro" id="IPR036322">
    <property type="entry name" value="WD40_repeat_dom_sf"/>
</dbReference>
<dbReference type="Pfam" id="PF12894">
    <property type="entry name" value="ANAPC4_WD40"/>
    <property type="match status" value="1"/>
</dbReference>
<dbReference type="Proteomes" id="UP000199518">
    <property type="component" value="Unassembled WGS sequence"/>
</dbReference>
<dbReference type="EMBL" id="FOQD01000010">
    <property type="protein sequence ID" value="SFI54784.1"/>
    <property type="molecule type" value="Genomic_DNA"/>
</dbReference>
<reference evidence="9" key="1">
    <citation type="submission" date="2016-10" db="EMBL/GenBank/DDBJ databases">
        <authorList>
            <person name="Varghese N."/>
            <person name="Submissions S."/>
        </authorList>
    </citation>
    <scope>NUCLEOTIDE SEQUENCE [LARGE SCALE GENOMIC DNA]</scope>
    <source>
        <strain evidence="9">DSM 26348</strain>
    </source>
</reference>
<proteinExistence type="predicted"/>
<dbReference type="InterPro" id="IPR011659">
    <property type="entry name" value="WD40"/>
</dbReference>
<evidence type="ECO:0000259" key="7">
    <source>
        <dbReference type="PROSITE" id="PS51007"/>
    </source>
</evidence>
<dbReference type="STRING" id="1576369.SAMN05421753_11046"/>
<accession>A0A1I3J3D7</accession>
<dbReference type="Pfam" id="PF07676">
    <property type="entry name" value="PD40"/>
    <property type="match status" value="1"/>
</dbReference>
<dbReference type="InterPro" id="IPR001680">
    <property type="entry name" value="WD40_rpt"/>
</dbReference>
<dbReference type="PANTHER" id="PTHR35889:SF3">
    <property type="entry name" value="F-BOX DOMAIN-CONTAINING PROTEIN"/>
    <property type="match status" value="1"/>
</dbReference>
<dbReference type="RefSeq" id="WP_092051081.1">
    <property type="nucleotide sequence ID" value="NZ_FOQD01000010.1"/>
</dbReference>
<dbReference type="InterPro" id="IPR011429">
    <property type="entry name" value="Cyt_c_Planctomycete-type"/>
</dbReference>
<dbReference type="PANTHER" id="PTHR35889">
    <property type="entry name" value="CYCLOINULO-OLIGOSACCHARIDE FRUCTANOTRANSFERASE-RELATED"/>
    <property type="match status" value="1"/>
</dbReference>
<feature type="domain" description="Cytochrome c" evidence="7">
    <location>
        <begin position="29"/>
        <end position="120"/>
    </location>
</feature>
<evidence type="ECO:0000313" key="9">
    <source>
        <dbReference type="Proteomes" id="UP000199518"/>
    </source>
</evidence>
<dbReference type="Pfam" id="PF07583">
    <property type="entry name" value="PSCyt2"/>
    <property type="match status" value="1"/>
</dbReference>
<dbReference type="InterPro" id="IPR015943">
    <property type="entry name" value="WD40/YVTN_repeat-like_dom_sf"/>
</dbReference>
<dbReference type="InterPro" id="IPR024977">
    <property type="entry name" value="Apc4-like_WD40_dom"/>
</dbReference>
<feature type="chain" id="PRO_5011538285" evidence="6">
    <location>
        <begin position="23"/>
        <end position="1694"/>
    </location>
</feature>
<keyword evidence="6" id="KW-0732">Signal</keyword>
<evidence type="ECO:0000256" key="4">
    <source>
        <dbReference type="PROSITE-ProRule" id="PRU00433"/>
    </source>
</evidence>
<keyword evidence="2 4" id="KW-0479">Metal-binding</keyword>
<dbReference type="SUPFAM" id="SSF46626">
    <property type="entry name" value="Cytochrome c"/>
    <property type="match status" value="1"/>
</dbReference>
<keyword evidence="1 4" id="KW-0349">Heme</keyword>
<dbReference type="SMART" id="SM00320">
    <property type="entry name" value="WD40"/>
    <property type="match status" value="7"/>
</dbReference>
<keyword evidence="9" id="KW-1185">Reference proteome</keyword>
<dbReference type="Pfam" id="PF07587">
    <property type="entry name" value="PSD1"/>
    <property type="match status" value="1"/>
</dbReference>
<name>A0A1I3J3D7_9PLAN</name>
<dbReference type="InterPro" id="IPR011444">
    <property type="entry name" value="DUF1549"/>
</dbReference>
<evidence type="ECO:0000256" key="5">
    <source>
        <dbReference type="SAM" id="MobiDB-lite"/>
    </source>
</evidence>
<dbReference type="Gene3D" id="2.60.40.1080">
    <property type="match status" value="1"/>
</dbReference>
<gene>
    <name evidence="8" type="ORF">SAMN05421753_11046</name>
</gene>
<dbReference type="Gene3D" id="2.130.10.10">
    <property type="entry name" value="YVTN repeat-like/Quinoprotein amine dehydrogenase"/>
    <property type="match status" value="2"/>
</dbReference>
<evidence type="ECO:0000256" key="1">
    <source>
        <dbReference type="ARBA" id="ARBA00022617"/>
    </source>
</evidence>
<dbReference type="InterPro" id="IPR022655">
    <property type="entry name" value="DUF1553"/>
</dbReference>
<organism evidence="8 9">
    <name type="scientific">Planctomicrobium piriforme</name>
    <dbReference type="NCBI Taxonomy" id="1576369"/>
    <lineage>
        <taxon>Bacteria</taxon>
        <taxon>Pseudomonadati</taxon>
        <taxon>Planctomycetota</taxon>
        <taxon>Planctomycetia</taxon>
        <taxon>Planctomycetales</taxon>
        <taxon>Planctomycetaceae</taxon>
        <taxon>Planctomicrobium</taxon>
    </lineage>
</organism>
<protein>
    <submittedName>
        <fullName evidence="8">WD40 repeat</fullName>
    </submittedName>
</protein>
<evidence type="ECO:0000256" key="3">
    <source>
        <dbReference type="ARBA" id="ARBA00023004"/>
    </source>
</evidence>
<sequence length="1694" mass="186188">MRTSILTSVSFAAYLLPIAAFCAEPAAVSYDREIRPIFQAHCQGCHQPAKPSGGYVMTSFSRLMQSGESRDAAVVPGKPDASALLMQIVPVDGKAAMPKDKPALSAAEIALIRKWIEQGAKDDSPAAATDPIDHNHPPVYDRPPVVTSLEYSPDGSLLAVAGFHEVILLSNDSHQPLARLVGLSERIEAVAFSPDGQRLAVAGGKPARQGEVQIWNVPQRKLELSIPVTFDTVYGVSWSPDGKLVAVGCSDTAVRGFDSHTGKQVFFNGAHDDWPLDTVFSTDGSLLVSVGRDMSTKLYSVPTERFIDNVTSITPGALKGGISAVARHPQRNEIVVGGSDGIPRFYRMERVTKRVIGDDANLIRRYPAMPGRIYAISFAPDGKTFACASSLDGQGHVAIYSSDVPTEMPEEIKKIVEKVVSSQSAEEKAKLEKYVTDNAKLIASAALPAGTYALAFHPYEGRLAIAGSDGRIRLLGVNDAQTQYDFVAVPNSAAQQVAAQTKADLKVVSQETLAGEEKLPSGAIVQSLELCPTTVELNGPYDSAQLLVTGILASGERIDLTRLVQLQMTGSAAGVSPLSRVYSKADGQSQLSVKFQNLHADVPVTVDHVSQLEPISFIRDVNPVLTRLGCNQGTCHGAKDGKNGFKLSLRGYDPIYDVRAFTDDLKGRRTNVASPENSLMLLKATGSVPHVGGQLTAPGEAYYEIIRRWIADGSPLDQQVERVTGITIEPQNPVVQQIGARQQLRVVAKYSNGRQRDVTGEAFLQSGNTEVAENNRAAVVTAIRRGEAPILARFEGSYAATTLTVMGDRQGFVWKTPETWGPVDELVAQKWERMKILPSELCSDEEFLRRVSLDLTGLPPSADEVVRFMEDPRPTREKRDEVVDRLIGSDAFIDYWTNKWADLLQVNSKYLGTAGASEFRKWIRQNVAENRPYDKFCFDVITASGSNKEHPAASYYKILREPDAIMENTTHLFLGVRFNCNKCHDHPFERWTQDQYYETAAYFAQVGLKRDPKNADGNIGGTAVEGAKPMWEEIFDKGEGEMKHDRTGAVTAPLVPFDRETAVAKDHTRRQQLAEWMTSSENDYFARSYVNRIWGYLMGVGFIEPLDDIRAGNPASNPELLDKLTRQFVESSFNVRELMRTICKSRVYQLDVAANQWNADDKLNYSHALPKRLPAEVLYDSVYTVTGSKMKIPGVPEGTRAAALPDVQINLADGFLDNLGRPVRESACECERSADLQLGPVMALMNGTTVSDAISQPGNMLEKIAADETDMPKLVDRIFLNILNRHAHPDEIQATITLMGELQSQHNQLASARDAYREQIRPVMAASEERRLAAVAKTEQELADFQKEIQPRVDMEETARQEKIKAAQLKVDERLATGLQRAAEWEAAQTTSPTPWTTLKFGEMKATNKAKLEQADDNIVLVSGPNGKVVYTLQTQLQLDQVAALQLEALMDEKLPGKGPGRSEGGNFVLSELTVEAWPVGKPDEKKEFKLQNAKADFSQGGYGVETAVDGKAPDNGNGWAVSPEVGKDHYASFEFAEPAKFEGEIVLQIKMSQQYTDAKHSLGKFRFSATNKTGPVNLGLPAKIVDVLAIAADVRTDEQEQVLIDFVNSRDADLTNLKKNLAEAKKPLPDDPHVVELRERLDEYKKPLPPDPQLERLERAARLSEEQLKNNRLTAAQDLAWALINSPAFLFNR</sequence>
<dbReference type="InterPro" id="IPR009056">
    <property type="entry name" value="Cyt_c-like_dom"/>
</dbReference>
<evidence type="ECO:0000313" key="8">
    <source>
        <dbReference type="EMBL" id="SFI54784.1"/>
    </source>
</evidence>
<dbReference type="SUPFAM" id="SSF50978">
    <property type="entry name" value="WD40 repeat-like"/>
    <property type="match status" value="1"/>
</dbReference>
<feature type="signal peptide" evidence="6">
    <location>
        <begin position="1"/>
        <end position="22"/>
    </location>
</feature>
<dbReference type="OrthoDB" id="289126at2"/>
<dbReference type="GO" id="GO:0046872">
    <property type="term" value="F:metal ion binding"/>
    <property type="evidence" value="ECO:0007669"/>
    <property type="project" value="UniProtKB-KW"/>
</dbReference>
<keyword evidence="3 4" id="KW-0408">Iron</keyword>
<evidence type="ECO:0000256" key="2">
    <source>
        <dbReference type="ARBA" id="ARBA00022723"/>
    </source>
</evidence>
<dbReference type="GO" id="GO:0020037">
    <property type="term" value="F:heme binding"/>
    <property type="evidence" value="ECO:0007669"/>
    <property type="project" value="InterPro"/>
</dbReference>